<feature type="repeat" description="TPR" evidence="1">
    <location>
        <begin position="338"/>
        <end position="371"/>
    </location>
</feature>
<organism evidence="2 3">
    <name type="scientific">Lentzea flaviverrucosa</name>
    <dbReference type="NCBI Taxonomy" id="200379"/>
    <lineage>
        <taxon>Bacteria</taxon>
        <taxon>Bacillati</taxon>
        <taxon>Actinomycetota</taxon>
        <taxon>Actinomycetes</taxon>
        <taxon>Pseudonocardiales</taxon>
        <taxon>Pseudonocardiaceae</taxon>
        <taxon>Lentzea</taxon>
    </lineage>
</organism>
<dbReference type="SUPFAM" id="SSF48452">
    <property type="entry name" value="TPR-like"/>
    <property type="match status" value="1"/>
</dbReference>
<dbReference type="EMBL" id="FOFT01000012">
    <property type="protein sequence ID" value="SES36950.1"/>
    <property type="molecule type" value="Genomic_DNA"/>
</dbReference>
<evidence type="ECO:0000256" key="1">
    <source>
        <dbReference type="PROSITE-ProRule" id="PRU00339"/>
    </source>
</evidence>
<reference evidence="3" key="1">
    <citation type="submission" date="2016-10" db="EMBL/GenBank/DDBJ databases">
        <authorList>
            <person name="Varghese N."/>
            <person name="Submissions S."/>
        </authorList>
    </citation>
    <scope>NUCLEOTIDE SEQUENCE [LARGE SCALE GENOMIC DNA]</scope>
    <source>
        <strain evidence="3">CGMCC 4.578</strain>
    </source>
</reference>
<dbReference type="InterPro" id="IPR001387">
    <property type="entry name" value="Cro/C1-type_HTH"/>
</dbReference>
<accession>A0A1H9WSN6</accession>
<dbReference type="RefSeq" id="WP_177224614.1">
    <property type="nucleotide sequence ID" value="NZ_FOFT01000012.1"/>
</dbReference>
<dbReference type="GO" id="GO:0003677">
    <property type="term" value="F:DNA binding"/>
    <property type="evidence" value="ECO:0007669"/>
    <property type="project" value="InterPro"/>
</dbReference>
<dbReference type="Gene3D" id="1.10.260.40">
    <property type="entry name" value="lambda repressor-like DNA-binding domains"/>
    <property type="match status" value="1"/>
</dbReference>
<dbReference type="InterPro" id="IPR011990">
    <property type="entry name" value="TPR-like_helical_dom_sf"/>
</dbReference>
<dbReference type="InterPro" id="IPR019734">
    <property type="entry name" value="TPR_rpt"/>
</dbReference>
<protein>
    <submittedName>
        <fullName evidence="2">Uncharacterized protein</fullName>
    </submittedName>
</protein>
<dbReference type="CDD" id="cd00093">
    <property type="entry name" value="HTH_XRE"/>
    <property type="match status" value="1"/>
</dbReference>
<dbReference type="PROSITE" id="PS50005">
    <property type="entry name" value="TPR"/>
    <property type="match status" value="1"/>
</dbReference>
<evidence type="ECO:0000313" key="3">
    <source>
        <dbReference type="Proteomes" id="UP000199028"/>
    </source>
</evidence>
<gene>
    <name evidence="2" type="ORF">SAMN05216195_112195</name>
</gene>
<evidence type="ECO:0000313" key="2">
    <source>
        <dbReference type="EMBL" id="SES36950.1"/>
    </source>
</evidence>
<keyword evidence="3" id="KW-1185">Reference proteome</keyword>
<name>A0A1H9WSN6_9PSEU</name>
<proteinExistence type="predicted"/>
<keyword evidence="1" id="KW-0802">TPR repeat</keyword>
<dbReference type="Proteomes" id="UP000199028">
    <property type="component" value="Unassembled WGS sequence"/>
</dbReference>
<dbReference type="Gene3D" id="1.25.40.10">
    <property type="entry name" value="Tetratricopeptide repeat domain"/>
    <property type="match status" value="1"/>
</dbReference>
<sequence length="410" mass="45396">MGEQLPEWARRIRALREARGMSQVAAAEAMRRHADRQLPASEHLERRWKAWERGDNKPRKDGYAPLIAGALGTVTAAIFPPEGQPAATDLLTVTGMDTLEIVSRLQVSDLNEATMDGLRITVDKLCSEYASQPASELIVEGRQWLRRIVEMQEQRRSFRQRRDTLELAGWLALLVGCLEYDLGDRRAAEATRQVALSLGKDVGSPGILGWAHEMRAWFALTSNDYRSVLAAADAGVAAAGNHSVAVQLVAQQAKALARMGREDEMTATLERGRVLLDGMPYPENTDNHFVVDPLKFDFYAMDCYRHTGNDRLARALADEVIRGATDYTGRARAPMRIAEARITLGVAAAREGDLEEALDHGRRALSGDRKSLPSLAMVSQDLADVLAHQFTGEEAAEEYLAQLRDIRRPT</sequence>
<dbReference type="AlphaFoldDB" id="A0A1H9WSN6"/>
<dbReference type="InterPro" id="IPR010982">
    <property type="entry name" value="Lambda_DNA-bd_dom_sf"/>
</dbReference>